<dbReference type="OrthoDB" id="7872592at2"/>
<organism evidence="2 3">
    <name type="scientific">Roseisalinus antarcticus</name>
    <dbReference type="NCBI Taxonomy" id="254357"/>
    <lineage>
        <taxon>Bacteria</taxon>
        <taxon>Pseudomonadati</taxon>
        <taxon>Pseudomonadota</taxon>
        <taxon>Alphaproteobacteria</taxon>
        <taxon>Rhodobacterales</taxon>
        <taxon>Roseobacteraceae</taxon>
        <taxon>Roseisalinus</taxon>
    </lineage>
</organism>
<dbReference type="Proteomes" id="UP000193900">
    <property type="component" value="Unassembled WGS sequence"/>
</dbReference>
<keyword evidence="1" id="KW-0812">Transmembrane</keyword>
<keyword evidence="1" id="KW-0472">Membrane</keyword>
<protein>
    <submittedName>
        <fullName evidence="2">Uncharacterized protein</fullName>
    </submittedName>
</protein>
<reference evidence="2 3" key="1">
    <citation type="submission" date="2017-03" db="EMBL/GenBank/DDBJ databases">
        <authorList>
            <person name="Afonso C.L."/>
            <person name="Miller P.J."/>
            <person name="Scott M.A."/>
            <person name="Spackman E."/>
            <person name="Goraichik I."/>
            <person name="Dimitrov K.M."/>
            <person name="Suarez D.L."/>
            <person name="Swayne D.E."/>
        </authorList>
    </citation>
    <scope>NUCLEOTIDE SEQUENCE [LARGE SCALE GENOMIC DNA]</scope>
    <source>
        <strain evidence="2 3">CECT 7023</strain>
    </source>
</reference>
<gene>
    <name evidence="2" type="ORF">ROA7023_00394</name>
</gene>
<dbReference type="AlphaFoldDB" id="A0A1Y5RIP0"/>
<dbReference type="EMBL" id="FWFZ01000001">
    <property type="protein sequence ID" value="SLN18466.1"/>
    <property type="molecule type" value="Genomic_DNA"/>
</dbReference>
<keyword evidence="1" id="KW-1133">Transmembrane helix</keyword>
<dbReference type="RefSeq" id="WP_085877300.1">
    <property type="nucleotide sequence ID" value="NZ_FWFZ01000001.1"/>
</dbReference>
<evidence type="ECO:0000256" key="1">
    <source>
        <dbReference type="SAM" id="Phobius"/>
    </source>
</evidence>
<evidence type="ECO:0000313" key="2">
    <source>
        <dbReference type="EMBL" id="SLN18466.1"/>
    </source>
</evidence>
<keyword evidence="3" id="KW-1185">Reference proteome</keyword>
<proteinExistence type="predicted"/>
<name>A0A1Y5RIP0_9RHOB</name>
<evidence type="ECO:0000313" key="3">
    <source>
        <dbReference type="Proteomes" id="UP000193900"/>
    </source>
</evidence>
<sequence>MSAYTVFLMTLWLSLFVIWIFSGEQFLDLMFAMPNAGPIDDVVLTGVVGLEEARASWGAPDLFRMLRDALHGLTGLGG</sequence>
<feature type="transmembrane region" description="Helical" evidence="1">
    <location>
        <begin position="6"/>
        <end position="23"/>
    </location>
</feature>
<accession>A0A1Y5RIP0</accession>